<accession>A0A318TCC9</accession>
<evidence type="ECO:0000259" key="3">
    <source>
        <dbReference type="Pfam" id="PF01627"/>
    </source>
</evidence>
<organism evidence="4 5">
    <name type="scientific">Pseudoroseicyclus aestuarii</name>
    <dbReference type="NCBI Taxonomy" id="1795041"/>
    <lineage>
        <taxon>Bacteria</taxon>
        <taxon>Pseudomonadati</taxon>
        <taxon>Pseudomonadota</taxon>
        <taxon>Alphaproteobacteria</taxon>
        <taxon>Rhodobacterales</taxon>
        <taxon>Paracoccaceae</taxon>
        <taxon>Pseudoroseicyclus</taxon>
    </lineage>
</organism>
<sequence>MPHCGREAGQNLGLIHCSWNWLLWPISQGIGLDDGGREGENTVASEAYSQALTKLRIKFLSEAPARIEEARAHLQQIPAPEALTLLHRKLHDMAGNAGMLGCGAIEAEARAALAPVERADRPGGDLTPEERSQVAASLEAMTTAIRAESAAPDQAPSAQ</sequence>
<gene>
    <name evidence="4" type="ORF">DFP88_101642</name>
</gene>
<feature type="region of interest" description="Disordered" evidence="2">
    <location>
        <begin position="118"/>
        <end position="159"/>
    </location>
</feature>
<feature type="compositionally biased region" description="Basic and acidic residues" evidence="2">
    <location>
        <begin position="118"/>
        <end position="132"/>
    </location>
</feature>
<dbReference type="Pfam" id="PF01627">
    <property type="entry name" value="Hpt"/>
    <property type="match status" value="1"/>
</dbReference>
<keyword evidence="5" id="KW-1185">Reference proteome</keyword>
<protein>
    <submittedName>
        <fullName evidence="4">Hpt domain-containing protein</fullName>
    </submittedName>
</protein>
<reference evidence="4 5" key="1">
    <citation type="submission" date="2018-06" db="EMBL/GenBank/DDBJ databases">
        <title>Genomic Encyclopedia of Type Strains, Phase III (KMG-III): the genomes of soil and plant-associated and newly described type strains.</title>
        <authorList>
            <person name="Whitman W."/>
        </authorList>
    </citation>
    <scope>NUCLEOTIDE SEQUENCE [LARGE SCALE GENOMIC DNA]</scope>
    <source>
        <strain evidence="4 5">CECT 9025</strain>
    </source>
</reference>
<dbReference type="EMBL" id="QJTE01000001">
    <property type="protein sequence ID" value="PYE85968.1"/>
    <property type="molecule type" value="Genomic_DNA"/>
</dbReference>
<comment type="caution">
    <text evidence="4">The sequence shown here is derived from an EMBL/GenBank/DDBJ whole genome shotgun (WGS) entry which is preliminary data.</text>
</comment>
<dbReference type="Proteomes" id="UP000248311">
    <property type="component" value="Unassembled WGS sequence"/>
</dbReference>
<proteinExistence type="predicted"/>
<feature type="domain" description="HPt" evidence="3">
    <location>
        <begin position="55"/>
        <end position="139"/>
    </location>
</feature>
<evidence type="ECO:0000313" key="5">
    <source>
        <dbReference type="Proteomes" id="UP000248311"/>
    </source>
</evidence>
<evidence type="ECO:0000313" key="4">
    <source>
        <dbReference type="EMBL" id="PYE85968.1"/>
    </source>
</evidence>
<dbReference type="GO" id="GO:0000160">
    <property type="term" value="P:phosphorelay signal transduction system"/>
    <property type="evidence" value="ECO:0007669"/>
    <property type="project" value="UniProtKB-KW"/>
</dbReference>
<evidence type="ECO:0000256" key="2">
    <source>
        <dbReference type="SAM" id="MobiDB-lite"/>
    </source>
</evidence>
<keyword evidence="1" id="KW-0902">Two-component regulatory system</keyword>
<dbReference type="OrthoDB" id="7727658at2"/>
<name>A0A318TCC9_9RHOB</name>
<evidence type="ECO:0000256" key="1">
    <source>
        <dbReference type="ARBA" id="ARBA00023012"/>
    </source>
</evidence>
<dbReference type="Gene3D" id="1.20.120.160">
    <property type="entry name" value="HPT domain"/>
    <property type="match status" value="1"/>
</dbReference>
<dbReference type="AlphaFoldDB" id="A0A318TCC9"/>
<dbReference type="GO" id="GO:0004672">
    <property type="term" value="F:protein kinase activity"/>
    <property type="evidence" value="ECO:0007669"/>
    <property type="project" value="UniProtKB-ARBA"/>
</dbReference>
<dbReference type="SUPFAM" id="SSF47226">
    <property type="entry name" value="Histidine-containing phosphotransfer domain, HPT domain"/>
    <property type="match status" value="1"/>
</dbReference>
<dbReference type="InterPro" id="IPR008207">
    <property type="entry name" value="Sig_transdc_His_kin_Hpt_dom"/>
</dbReference>
<dbReference type="InterPro" id="IPR036641">
    <property type="entry name" value="HPT_dom_sf"/>
</dbReference>